<dbReference type="PATRIC" id="fig|391623.17.peg.515"/>
<reference evidence="1 2" key="1">
    <citation type="journal article" date="2011" name="J. Bacteriol.">
        <title>Complete genome sequence of the hyperthermophilic, piezophilic, heterotrophic, and carboxydotrophic archaeon Thermococcus barophilus MP.</title>
        <authorList>
            <person name="Vannier P."/>
            <person name="Marteinsson V.T."/>
            <person name="Fridjonsson O.H."/>
            <person name="Oger P."/>
            <person name="Jebbar M."/>
        </authorList>
    </citation>
    <scope>NUCLEOTIDE SEQUENCE [LARGE SCALE GENOMIC DNA]</scope>
    <source>
        <strain evidence="2">DSM 11836 / MP</strain>
    </source>
</reference>
<evidence type="ECO:0000313" key="1">
    <source>
        <dbReference type="EMBL" id="ADT83492.1"/>
    </source>
</evidence>
<dbReference type="Proteomes" id="UP000007478">
    <property type="component" value="Chromosome"/>
</dbReference>
<dbReference type="KEGG" id="tba:TERMP_00515"/>
<dbReference type="OrthoDB" id="148350at2157"/>
<dbReference type="RefSeq" id="WP_013466790.1">
    <property type="nucleotide sequence ID" value="NC_014804.1"/>
</dbReference>
<dbReference type="eggNOG" id="arCOG07087">
    <property type="taxonomic scope" value="Archaea"/>
</dbReference>
<keyword evidence="2" id="KW-1185">Reference proteome</keyword>
<evidence type="ECO:0000313" key="2">
    <source>
        <dbReference type="Proteomes" id="UP000007478"/>
    </source>
</evidence>
<accession>F0LJV5</accession>
<dbReference type="EMBL" id="CP002372">
    <property type="protein sequence ID" value="ADT83492.1"/>
    <property type="molecule type" value="Genomic_DNA"/>
</dbReference>
<dbReference type="AlphaFoldDB" id="F0LJV5"/>
<organism evidence="1 2">
    <name type="scientific">Thermococcus barophilus (strain DSM 11836 / MP)</name>
    <dbReference type="NCBI Taxonomy" id="391623"/>
    <lineage>
        <taxon>Archaea</taxon>
        <taxon>Methanobacteriati</taxon>
        <taxon>Methanobacteriota</taxon>
        <taxon>Thermococci</taxon>
        <taxon>Thermococcales</taxon>
        <taxon>Thermococcaceae</taxon>
        <taxon>Thermococcus</taxon>
    </lineage>
</organism>
<dbReference type="GeneID" id="10040833"/>
<sequence>MRKLLIFLIFVILTSPVYSYQYQTDKVYVEINPNEELLSIVYYLAFGADEFVIPHHDYIQDVEAYFASYKNHTAVQILRQYFSDAETIPQRDYKLFVLDAYILQFSNPPEMKRIYAGWQDSDLDKIIDALRTFAQDTNFMEFFKAHERYYKRDLEVYTSAIHLLPPDEFMKHYMNLTNVMFEFHLPYLLCIHGHSFYAKDNGTEIYGSGGMPPLVRRAPPRTLWSLERAKDTIFGVPLNAVYVNNRKFDELWILDFIYHELGHDITSEKLDEYYSSEVEPLRYLEDTIEEDMPYLATYDIHFWFDTMMIYESFADAWAYFALSHIDKDYAEWNLQMQKAWGEFWQDYMITLYQKYTALSIKENRSFSEYTPLILKELVEKIPPENTKEIYENNVPVTPLRALDDTVREGEVVIVYGTQNPDKKGSEYDRETAEIVKSYLETFYSQWHEYIKIEVKADVNMTNEDLRKDLILIGGPVSNKVVQQFEGYFPLRFVYKNGAWILEKNPEFGSVRTFLITPDNIKEIPFMELSYSSPQTSLLLAIRNPLKKDNYIIWIAGADRYSTRRYRNPTYYLVSYEIYDGEKIEDGFYVQPLPSS</sequence>
<proteinExistence type="predicted"/>
<protein>
    <submittedName>
        <fullName evidence="1">Uncharacterized protein</fullName>
    </submittedName>
</protein>
<dbReference type="HOGENOM" id="CLU_034059_0_0_2"/>
<gene>
    <name evidence="1" type="ordered locus">TERMP_00515</name>
</gene>
<name>F0LJV5_THEBM</name>